<organism evidence="2 3">
    <name type="scientific">Aquifex aeolicus</name>
    <dbReference type="NCBI Taxonomy" id="63363"/>
    <lineage>
        <taxon>Bacteria</taxon>
        <taxon>Pseudomonadati</taxon>
        <taxon>Aquificota</taxon>
        <taxon>Aquificia</taxon>
        <taxon>Aquificales</taxon>
        <taxon>Aquificaceae</taxon>
        <taxon>Aquifex</taxon>
    </lineage>
</organism>
<dbReference type="GO" id="GO:0016787">
    <property type="term" value="F:hydrolase activity"/>
    <property type="evidence" value="ECO:0007669"/>
    <property type="project" value="UniProtKB-KW"/>
</dbReference>
<name>A0A9D0YS48_AQUAO</name>
<feature type="transmembrane region" description="Helical" evidence="1">
    <location>
        <begin position="132"/>
        <end position="151"/>
    </location>
</feature>
<sequence length="155" mass="17490">MKGYTHIAGGLLFGFLFGVKPYALPLVVIGSTFPDIDLKFSSLVPPKGKKKSLFNTHRGITHHPFWAVALLTLWGFLENRFPQYEFYWEFLYAFWVGYLSHLVLDALTPLGIPVGTSYYPRLKIPLMKTGGVGERFFAFLLVLSLVGILYLKANA</sequence>
<feature type="transmembrane region" description="Helical" evidence="1">
    <location>
        <begin position="60"/>
        <end position="77"/>
    </location>
</feature>
<accession>A0A9D0YS48</accession>
<dbReference type="Pfam" id="PF04307">
    <property type="entry name" value="YdjM"/>
    <property type="match status" value="1"/>
</dbReference>
<reference evidence="2" key="1">
    <citation type="journal article" date="2020" name="ISME J.">
        <title>Gammaproteobacteria mediating utilization of methyl-, sulfur- and petroleum organic compounds in deep ocean hydrothermal plumes.</title>
        <authorList>
            <person name="Zhou Z."/>
            <person name="Liu Y."/>
            <person name="Pan J."/>
            <person name="Cron B.R."/>
            <person name="Toner B.M."/>
            <person name="Anantharaman K."/>
            <person name="Breier J.A."/>
            <person name="Dick G.J."/>
            <person name="Li M."/>
        </authorList>
    </citation>
    <scope>NUCLEOTIDE SEQUENCE</scope>
    <source>
        <strain evidence="2">SZUA-1501</strain>
    </source>
</reference>
<protein>
    <submittedName>
        <fullName evidence="2">Metal-dependent hydrolase</fullName>
    </submittedName>
</protein>
<keyword evidence="1" id="KW-1133">Transmembrane helix</keyword>
<gene>
    <name evidence="2" type="ORF">EYH37_05165</name>
</gene>
<dbReference type="InterPro" id="IPR007404">
    <property type="entry name" value="YdjM-like"/>
</dbReference>
<feature type="transmembrane region" description="Helical" evidence="1">
    <location>
        <begin position="89"/>
        <end position="112"/>
    </location>
</feature>
<comment type="caution">
    <text evidence="2">The sequence shown here is derived from an EMBL/GenBank/DDBJ whole genome shotgun (WGS) entry which is preliminary data.</text>
</comment>
<dbReference type="EMBL" id="DQVE01000053">
    <property type="protein sequence ID" value="HIP98732.1"/>
    <property type="molecule type" value="Genomic_DNA"/>
</dbReference>
<evidence type="ECO:0000313" key="3">
    <source>
        <dbReference type="Proteomes" id="UP000606463"/>
    </source>
</evidence>
<keyword evidence="1" id="KW-0812">Transmembrane</keyword>
<dbReference type="AlphaFoldDB" id="A0A9D0YS48"/>
<evidence type="ECO:0000313" key="2">
    <source>
        <dbReference type="EMBL" id="HIP98732.1"/>
    </source>
</evidence>
<proteinExistence type="predicted"/>
<dbReference type="Proteomes" id="UP000606463">
    <property type="component" value="Unassembled WGS sequence"/>
</dbReference>
<keyword evidence="2" id="KW-0378">Hydrolase</keyword>
<evidence type="ECO:0000256" key="1">
    <source>
        <dbReference type="SAM" id="Phobius"/>
    </source>
</evidence>
<keyword evidence="1" id="KW-0472">Membrane</keyword>